<dbReference type="InterPro" id="IPR010982">
    <property type="entry name" value="Lambda_DNA-bd_dom_sf"/>
</dbReference>
<dbReference type="Pfam" id="PF01381">
    <property type="entry name" value="HTH_3"/>
    <property type="match status" value="1"/>
</dbReference>
<accession>A0A6V7R4S6</accession>
<dbReference type="PANTHER" id="PTHR46797">
    <property type="entry name" value="HTH-TYPE TRANSCRIPTIONAL REGULATOR"/>
    <property type="match status" value="1"/>
</dbReference>
<dbReference type="GO" id="GO:0003677">
    <property type="term" value="F:DNA binding"/>
    <property type="evidence" value="ECO:0007669"/>
    <property type="project" value="UniProtKB-KW"/>
</dbReference>
<sequence length="311" mass="36572">MIGQRIKEIRNQNNLTQEALSEGIISRTYLSLIEKGSVEPSNNVLIRLSERLGVSVSDLMEESSSSFHDPLNIRREILFNESKISRGDTTNIMRFIDDSEQYVNDLDFLDCGRTYLIYARYFYLKNEYKEALKYVELSYSKLKEVTLSTYFIDASLLYAQLQIRDSAYDEALDLLEPLLFDIYMDRTFVVQTREVLEEILNVYFRMEEYFTVSRMMKLLKEHSSKYNLLIDDSVEEKALITLYELRNFDTLKVELKRVRMAVAPLLESYIDLDEGDVKSANELFKSLHSEDYKESHLEKIYKELKDRLGSL</sequence>
<evidence type="ECO:0000313" key="3">
    <source>
        <dbReference type="EMBL" id="CAD2072390.1"/>
    </source>
</evidence>
<dbReference type="CDD" id="cd00093">
    <property type="entry name" value="HTH_XRE"/>
    <property type="match status" value="1"/>
</dbReference>
<dbReference type="InterPro" id="IPR050807">
    <property type="entry name" value="TransReg_Diox_bact_type"/>
</dbReference>
<dbReference type="InterPro" id="IPR001387">
    <property type="entry name" value="Cro/C1-type_HTH"/>
</dbReference>
<keyword evidence="4" id="KW-1185">Reference proteome</keyword>
<protein>
    <submittedName>
        <fullName evidence="3">Anaerobic benzoate catabolism transcriptional regulator</fullName>
    </submittedName>
</protein>
<dbReference type="SUPFAM" id="SSF47413">
    <property type="entry name" value="lambda repressor-like DNA-binding domains"/>
    <property type="match status" value="1"/>
</dbReference>
<evidence type="ECO:0000256" key="1">
    <source>
        <dbReference type="ARBA" id="ARBA00023125"/>
    </source>
</evidence>
<dbReference type="Proteomes" id="UP000521032">
    <property type="component" value="Unassembled WGS sequence"/>
</dbReference>
<feature type="domain" description="HTH cro/C1-type" evidence="2">
    <location>
        <begin position="6"/>
        <end position="59"/>
    </location>
</feature>
<name>A0A6V7R4S6_9BACL</name>
<dbReference type="PANTHER" id="PTHR46797:SF1">
    <property type="entry name" value="METHYLPHOSPHONATE SYNTHASE"/>
    <property type="match status" value="1"/>
</dbReference>
<comment type="caution">
    <text evidence="3">The sequence shown here is derived from an EMBL/GenBank/DDBJ whole genome shotgun (WGS) entry which is preliminary data.</text>
</comment>
<dbReference type="PROSITE" id="PS50943">
    <property type="entry name" value="HTH_CROC1"/>
    <property type="match status" value="1"/>
</dbReference>
<evidence type="ECO:0000259" key="2">
    <source>
        <dbReference type="PROSITE" id="PS50943"/>
    </source>
</evidence>
<dbReference type="GO" id="GO:0003700">
    <property type="term" value="F:DNA-binding transcription factor activity"/>
    <property type="evidence" value="ECO:0007669"/>
    <property type="project" value="TreeGrafter"/>
</dbReference>
<proteinExistence type="predicted"/>
<dbReference type="RefSeq" id="WP_186084840.1">
    <property type="nucleotide sequence ID" value="NZ_BMDB01000001.1"/>
</dbReference>
<organism evidence="3 4">
    <name type="scientific">Phocicoccus schoeneichii</name>
    <dbReference type="NCBI Taxonomy" id="1812261"/>
    <lineage>
        <taxon>Bacteria</taxon>
        <taxon>Bacillati</taxon>
        <taxon>Bacillota</taxon>
        <taxon>Bacilli</taxon>
        <taxon>Bacillales</taxon>
        <taxon>Salinicoccaceae</taxon>
        <taxon>Phocicoccus</taxon>
    </lineage>
</organism>
<dbReference type="AlphaFoldDB" id="A0A6V7R4S6"/>
<keyword evidence="1" id="KW-0238">DNA-binding</keyword>
<gene>
    <name evidence="3" type="ORF">JEOSCH030_00268</name>
</gene>
<evidence type="ECO:0000313" key="4">
    <source>
        <dbReference type="Proteomes" id="UP000521032"/>
    </source>
</evidence>
<dbReference type="GO" id="GO:0005829">
    <property type="term" value="C:cytosol"/>
    <property type="evidence" value="ECO:0007669"/>
    <property type="project" value="TreeGrafter"/>
</dbReference>
<reference evidence="3 4" key="1">
    <citation type="submission" date="2020-07" db="EMBL/GenBank/DDBJ databases">
        <authorList>
            <person name="Criscuolo A."/>
        </authorList>
    </citation>
    <scope>NUCLEOTIDE SEQUENCE [LARGE SCALE GENOMIC DNA]</scope>
    <source>
        <strain evidence="4">CIP 111030</strain>
    </source>
</reference>
<dbReference type="InterPro" id="IPR011990">
    <property type="entry name" value="TPR-like_helical_dom_sf"/>
</dbReference>
<dbReference type="Gene3D" id="1.25.40.10">
    <property type="entry name" value="Tetratricopeptide repeat domain"/>
    <property type="match status" value="1"/>
</dbReference>
<dbReference type="SMART" id="SM00530">
    <property type="entry name" value="HTH_XRE"/>
    <property type="match status" value="1"/>
</dbReference>
<dbReference type="EMBL" id="CAJEWE010000005">
    <property type="protein sequence ID" value="CAD2072390.1"/>
    <property type="molecule type" value="Genomic_DNA"/>
</dbReference>